<gene>
    <name evidence="5" type="ORF">FQY79_03725</name>
</gene>
<dbReference type="InterPro" id="IPR020012">
    <property type="entry name" value="LysM_FimV"/>
</dbReference>
<dbReference type="OrthoDB" id="5298707at2"/>
<feature type="region of interest" description="Disordered" evidence="2">
    <location>
        <begin position="170"/>
        <end position="230"/>
    </location>
</feature>
<organism evidence="5 6">
    <name type="scientific">Luteimonas wenzhouensis</name>
    <dbReference type="NCBI Taxonomy" id="2599615"/>
    <lineage>
        <taxon>Bacteria</taxon>
        <taxon>Pseudomonadati</taxon>
        <taxon>Pseudomonadota</taxon>
        <taxon>Gammaproteobacteria</taxon>
        <taxon>Lysobacterales</taxon>
        <taxon>Lysobacteraceae</taxon>
        <taxon>Luteimonas</taxon>
    </lineage>
</organism>
<evidence type="ECO:0000256" key="2">
    <source>
        <dbReference type="SAM" id="MobiDB-lite"/>
    </source>
</evidence>
<feature type="region of interest" description="Disordered" evidence="2">
    <location>
        <begin position="473"/>
        <end position="528"/>
    </location>
</feature>
<dbReference type="Gene3D" id="1.20.58.2200">
    <property type="match status" value="1"/>
</dbReference>
<feature type="compositionally biased region" description="Low complexity" evidence="2">
    <location>
        <begin position="170"/>
        <end position="199"/>
    </location>
</feature>
<dbReference type="NCBIfam" id="TIGR03504">
    <property type="entry name" value="FimV_Cterm"/>
    <property type="match status" value="1"/>
</dbReference>
<feature type="compositionally biased region" description="Pro residues" evidence="2">
    <location>
        <begin position="503"/>
        <end position="520"/>
    </location>
</feature>
<feature type="compositionally biased region" description="Low complexity" evidence="2">
    <location>
        <begin position="214"/>
        <end position="225"/>
    </location>
</feature>
<keyword evidence="1" id="KW-0175">Coiled coil</keyword>
<keyword evidence="3" id="KW-1133">Transmembrane helix</keyword>
<dbReference type="EMBL" id="VOHE01000002">
    <property type="protein sequence ID" value="TWT20463.1"/>
    <property type="molecule type" value="Genomic_DNA"/>
</dbReference>
<feature type="coiled-coil region" evidence="1">
    <location>
        <begin position="386"/>
        <end position="441"/>
    </location>
</feature>
<reference evidence="5 6" key="1">
    <citation type="submission" date="2019-07" db="EMBL/GenBank/DDBJ databases">
        <title>Luteimonas sp. YD-1 nov., isolated from acidic soil.</title>
        <authorList>
            <person name="Zhou J."/>
        </authorList>
    </citation>
    <scope>NUCLEOTIDE SEQUENCE [LARGE SCALE GENOMIC DNA]</scope>
    <source>
        <strain evidence="5 6">YD-1</strain>
    </source>
</reference>
<proteinExistence type="predicted"/>
<dbReference type="InterPro" id="IPR038440">
    <property type="entry name" value="FimV_C_sf"/>
</dbReference>
<dbReference type="InterPro" id="IPR020011">
    <property type="entry name" value="FimV_C"/>
</dbReference>
<feature type="compositionally biased region" description="Pro residues" evidence="2">
    <location>
        <begin position="200"/>
        <end position="213"/>
    </location>
</feature>
<keyword evidence="3" id="KW-0472">Membrane</keyword>
<feature type="region of interest" description="Disordered" evidence="2">
    <location>
        <begin position="313"/>
        <end position="348"/>
    </location>
</feature>
<keyword evidence="3" id="KW-0812">Transmembrane</keyword>
<dbReference type="AlphaFoldDB" id="A0A5C5U287"/>
<dbReference type="Proteomes" id="UP000315949">
    <property type="component" value="Unassembled WGS sequence"/>
</dbReference>
<accession>A0A5C5U287</accession>
<evidence type="ECO:0000259" key="4">
    <source>
        <dbReference type="Pfam" id="PF25800"/>
    </source>
</evidence>
<evidence type="ECO:0000256" key="1">
    <source>
        <dbReference type="SAM" id="Coils"/>
    </source>
</evidence>
<keyword evidence="6" id="KW-1185">Reference proteome</keyword>
<feature type="compositionally biased region" description="Low complexity" evidence="2">
    <location>
        <begin position="322"/>
        <end position="348"/>
    </location>
</feature>
<dbReference type="NCBIfam" id="TIGR03505">
    <property type="entry name" value="FimV_core"/>
    <property type="match status" value="1"/>
</dbReference>
<dbReference type="Pfam" id="PF25800">
    <property type="entry name" value="FimV_N"/>
    <property type="match status" value="1"/>
</dbReference>
<evidence type="ECO:0000256" key="3">
    <source>
        <dbReference type="SAM" id="Phobius"/>
    </source>
</evidence>
<dbReference type="RefSeq" id="WP_146310958.1">
    <property type="nucleotide sequence ID" value="NZ_VOHE01000002.1"/>
</dbReference>
<name>A0A5C5U287_9GAMM</name>
<feature type="transmembrane region" description="Helical" evidence="3">
    <location>
        <begin position="450"/>
        <end position="469"/>
    </location>
</feature>
<comment type="caution">
    <text evidence="5">The sequence shown here is derived from an EMBL/GenBank/DDBJ whole genome shotgun (WGS) entry which is preliminary data.</text>
</comment>
<dbReference type="InterPro" id="IPR057840">
    <property type="entry name" value="FimV_N"/>
</dbReference>
<evidence type="ECO:0000313" key="6">
    <source>
        <dbReference type="Proteomes" id="UP000315949"/>
    </source>
</evidence>
<protein>
    <submittedName>
        <fullName evidence="5">Ferrous iron transporter B</fullName>
    </submittedName>
</protein>
<evidence type="ECO:0000313" key="5">
    <source>
        <dbReference type="EMBL" id="TWT20463.1"/>
    </source>
</evidence>
<feature type="compositionally biased region" description="Low complexity" evidence="2">
    <location>
        <begin position="473"/>
        <end position="502"/>
    </location>
</feature>
<feature type="domain" description="FimV N-terminal" evidence="4">
    <location>
        <begin position="34"/>
        <end position="142"/>
    </location>
</feature>
<sequence>MPASQHTSNAPRRHLAALFAGLLLSVLAWPAFALGLGQVEVRSRAGEPLLAEIPIISSDPSELEHLQARLASPDTFRRIGLDPPSGLVSDLRFTIALDARGRPVVRITTEQPVQQPVLNFLVEVEWGQGRLVREYSALVDAPDTVAAPAQPPIQAPQPAPSNLIERPAVAAGPAPAADAAGTDDAAQEAAGVAAEEPVAAPEPAPVQPAPAAPRAPAARPVAAPGGEYGPVQRGQTLSEIAASLAAGSGHSLNQVMLALLRSNPEAFIGGNINLLRQGAVLRIPPGEAWSETSVAEANAIVREHVARWREMRRPVPQPEAVAGDPAGTAGADAAPTRSGGASPAAPGAADARLEIVPAMADGASGTGTQTGTAAGGEGDMLQQQELVQTRETLAAREAELEELKSRLAELEQLQQQQAQLIEMKDSELAAAQQRLAEHNAAGADGGGLPWLWIGLALVAAALLAAWLLARRPSRPSGRGSVPGFASAAGRGRPGAPAAQRTPAPVPVPDAAPVPAEPVPAEPGLADAPAPLRSAATWTAAPPAATGASPTWHAGGDVRVEPRSGAELPPLDAGPAGRDRIELARAYLDLGDTDTARSLLQEVADFGDPGPRDEALQLLRELA</sequence>